<dbReference type="PROSITE" id="PS50994">
    <property type="entry name" value="INTEGRASE"/>
    <property type="match status" value="1"/>
</dbReference>
<protein>
    <submittedName>
        <fullName evidence="2">Pol polyprotein</fullName>
    </submittedName>
</protein>
<reference evidence="2 3" key="1">
    <citation type="journal article" date="2021" name="Elife">
        <title>Chloroplast acquisition without the gene transfer in kleptoplastic sea slugs, Plakobranchus ocellatus.</title>
        <authorList>
            <person name="Maeda T."/>
            <person name="Takahashi S."/>
            <person name="Yoshida T."/>
            <person name="Shimamura S."/>
            <person name="Takaki Y."/>
            <person name="Nagai Y."/>
            <person name="Toyoda A."/>
            <person name="Suzuki Y."/>
            <person name="Arimoto A."/>
            <person name="Ishii H."/>
            <person name="Satoh N."/>
            <person name="Nishiyama T."/>
            <person name="Hasebe M."/>
            <person name="Maruyama T."/>
            <person name="Minagawa J."/>
            <person name="Obokata J."/>
            <person name="Shigenobu S."/>
        </authorList>
    </citation>
    <scope>NUCLEOTIDE SEQUENCE [LARGE SCALE GENOMIC DNA]</scope>
</reference>
<dbReference type="FunFam" id="3.30.420.10:FF:000032">
    <property type="entry name" value="Retrovirus-related Pol polyprotein from transposon 297-like Protein"/>
    <property type="match status" value="1"/>
</dbReference>
<accession>A0AAV3Y4M9</accession>
<dbReference type="InterPro" id="IPR036397">
    <property type="entry name" value="RNaseH_sf"/>
</dbReference>
<dbReference type="EMBL" id="BLXT01000469">
    <property type="protein sequence ID" value="GFN77396.1"/>
    <property type="molecule type" value="Genomic_DNA"/>
</dbReference>
<feature type="domain" description="Integrase catalytic" evidence="1">
    <location>
        <begin position="179"/>
        <end position="337"/>
    </location>
</feature>
<proteinExistence type="predicted"/>
<evidence type="ECO:0000313" key="2">
    <source>
        <dbReference type="EMBL" id="GFN77396.1"/>
    </source>
</evidence>
<dbReference type="Gene3D" id="3.30.420.10">
    <property type="entry name" value="Ribonuclease H-like superfamily/Ribonuclease H"/>
    <property type="match status" value="1"/>
</dbReference>
<dbReference type="Pfam" id="PF17921">
    <property type="entry name" value="Integrase_H2C2"/>
    <property type="match status" value="1"/>
</dbReference>
<keyword evidence="3" id="KW-1185">Reference proteome</keyword>
<dbReference type="PANTHER" id="PTHR37984">
    <property type="entry name" value="PROTEIN CBG26694"/>
    <property type="match status" value="1"/>
</dbReference>
<dbReference type="GO" id="GO:0003676">
    <property type="term" value="F:nucleic acid binding"/>
    <property type="evidence" value="ECO:0007669"/>
    <property type="project" value="InterPro"/>
</dbReference>
<dbReference type="Proteomes" id="UP000735302">
    <property type="component" value="Unassembled WGS sequence"/>
</dbReference>
<dbReference type="PANTHER" id="PTHR37984:SF15">
    <property type="entry name" value="INTEGRASE CATALYTIC DOMAIN-CONTAINING PROTEIN"/>
    <property type="match status" value="1"/>
</dbReference>
<dbReference type="AlphaFoldDB" id="A0AAV3Y4M9"/>
<dbReference type="GO" id="GO:0015074">
    <property type="term" value="P:DNA integration"/>
    <property type="evidence" value="ECO:0007669"/>
    <property type="project" value="InterPro"/>
</dbReference>
<dbReference type="InterPro" id="IPR050951">
    <property type="entry name" value="Retrovirus_Pol_polyprotein"/>
</dbReference>
<name>A0AAV3Y4M9_9GAST</name>
<organism evidence="2 3">
    <name type="scientific">Plakobranchus ocellatus</name>
    <dbReference type="NCBI Taxonomy" id="259542"/>
    <lineage>
        <taxon>Eukaryota</taxon>
        <taxon>Metazoa</taxon>
        <taxon>Spiralia</taxon>
        <taxon>Lophotrochozoa</taxon>
        <taxon>Mollusca</taxon>
        <taxon>Gastropoda</taxon>
        <taxon>Heterobranchia</taxon>
        <taxon>Euthyneura</taxon>
        <taxon>Panpulmonata</taxon>
        <taxon>Sacoglossa</taxon>
        <taxon>Placobranchoidea</taxon>
        <taxon>Plakobranchidae</taxon>
        <taxon>Plakobranchus</taxon>
    </lineage>
</organism>
<dbReference type="SUPFAM" id="SSF53098">
    <property type="entry name" value="Ribonuclease H-like"/>
    <property type="match status" value="1"/>
</dbReference>
<dbReference type="InterPro" id="IPR041588">
    <property type="entry name" value="Integrase_H2C2"/>
</dbReference>
<dbReference type="InterPro" id="IPR001584">
    <property type="entry name" value="Integrase_cat-core"/>
</dbReference>
<sequence length="344" mass="38778">MGSLSFESDLSAVFPYSSIACVVIRAQASKPSVNNESSTSDTPTHFDVLAPFFYLSVRQREDPSLAPWFKPVGLPPVAGVSFQIEDAVLKQLHTKSEFATVQTTIAMPEPLRQLVLSYAHESDLARHSGFRKTLSAIRTQFSWSGECSDVKNYTTSCHFCQIKTRTGRDRPAPFQAVPIVSEPFERVMIDLVGPLPLSSDRYEYLLTLVDVSTHWAEAVPLRRITAKDVAKALFSIFVRLGFPKKIQSDRGQQFMSKLLVEFNSLSNIKHFVSTPYHPQTNRIVERFHSTLKSMIRKLSHESPTEWNCFVPAALFAYRSQVHSSSGFSPSSYFLVELPEVQCRF</sequence>
<evidence type="ECO:0000313" key="3">
    <source>
        <dbReference type="Proteomes" id="UP000735302"/>
    </source>
</evidence>
<comment type="caution">
    <text evidence="2">The sequence shown here is derived from an EMBL/GenBank/DDBJ whole genome shotgun (WGS) entry which is preliminary data.</text>
</comment>
<evidence type="ECO:0000259" key="1">
    <source>
        <dbReference type="PROSITE" id="PS50994"/>
    </source>
</evidence>
<dbReference type="Pfam" id="PF00665">
    <property type="entry name" value="rve"/>
    <property type="match status" value="1"/>
</dbReference>
<dbReference type="InterPro" id="IPR012337">
    <property type="entry name" value="RNaseH-like_sf"/>
</dbReference>
<gene>
    <name evidence="2" type="ORF">PoB_000390200</name>
</gene>
<dbReference type="Gene3D" id="1.10.340.70">
    <property type="match status" value="1"/>
</dbReference>